<dbReference type="PANTHER" id="PTHR13847">
    <property type="entry name" value="SARCOSINE DEHYDROGENASE-RELATED"/>
    <property type="match status" value="1"/>
</dbReference>
<protein>
    <recommendedName>
        <fullName evidence="2">FAD dependent oxidoreductase domain-containing protein</fullName>
    </recommendedName>
</protein>
<evidence type="ECO:0000313" key="3">
    <source>
        <dbReference type="EMBL" id="EGS19959.1"/>
    </source>
</evidence>
<dbReference type="PANTHER" id="PTHR13847:SF284">
    <property type="entry name" value="FAD DEPENDENT OXIDOREDUCTASE DOMAIN-CONTAINING PROTEIN"/>
    <property type="match status" value="1"/>
</dbReference>
<keyword evidence="4" id="KW-1185">Reference proteome</keyword>
<feature type="domain" description="FAD dependent oxidoreductase" evidence="2">
    <location>
        <begin position="38"/>
        <end position="456"/>
    </location>
</feature>
<accession>G0S948</accession>
<dbReference type="EMBL" id="GL988043">
    <property type="protein sequence ID" value="EGS19959.1"/>
    <property type="molecule type" value="Genomic_DNA"/>
</dbReference>
<dbReference type="Gene3D" id="3.50.50.60">
    <property type="entry name" value="FAD/NAD(P)-binding domain"/>
    <property type="match status" value="1"/>
</dbReference>
<dbReference type="GO" id="GO:0005737">
    <property type="term" value="C:cytoplasm"/>
    <property type="evidence" value="ECO:0007669"/>
    <property type="project" value="TreeGrafter"/>
</dbReference>
<proteinExistence type="predicted"/>
<dbReference type="eggNOG" id="ENOG502S0HA">
    <property type="taxonomic scope" value="Eukaryota"/>
</dbReference>
<dbReference type="KEGG" id="cthr:CTHT_0044540"/>
<evidence type="ECO:0000313" key="4">
    <source>
        <dbReference type="Proteomes" id="UP000008066"/>
    </source>
</evidence>
<dbReference type="RefSeq" id="XP_006694844.1">
    <property type="nucleotide sequence ID" value="XM_006694781.1"/>
</dbReference>
<sequence length="466" mass="50209">MRSVTLPVPNPTQSYWQTPPDPELADCRTTPDLPAEADTVIIGSGITGAAVAWYLLQDTAPVPVSDGTAPGTEHLATGPKIVMLEARQACSGATGRNGGHTKAPSYLTFPHHAQTTISEAIKIALLEHTNIQSVHAFAAEYNIPCEAAQIPTVDVHYTSPETWAQTVKDIQSLKTALPPEHPAAKYEILGREDVMREYLVVDQAVWGDRVQGGVRYPAGRINAYRFTLGVLRECLKRGLNLQTNSPVIKLEKLSVPSPNCASSSTGWAIHTPRGVILTRRVVLATNGYTAAISGPPQSLFQGRVVPVRGQITAQRPGSKLPFRGCLPTTYSFIYGPSGFEYMITRPCSVPEHESGFDKPESASCAGEGEIIIGGGLIRGSADGMTGASEIDTTDDGVLSPGITTYLYDTPARYFGPDHWGQDHCLGRVKAEWTGIMGFTADGFPYVGEVPDYQGLWAYEREAGERV</sequence>
<dbReference type="STRING" id="759272.G0S948"/>
<dbReference type="Pfam" id="PF01266">
    <property type="entry name" value="DAO"/>
    <property type="match status" value="1"/>
</dbReference>
<dbReference type="OMA" id="FYGFGYS"/>
<feature type="region of interest" description="Disordered" evidence="1">
    <location>
        <begin position="1"/>
        <end position="23"/>
    </location>
</feature>
<dbReference type="SUPFAM" id="SSF51905">
    <property type="entry name" value="FAD/NAD(P)-binding domain"/>
    <property type="match status" value="1"/>
</dbReference>
<evidence type="ECO:0000259" key="2">
    <source>
        <dbReference type="Pfam" id="PF01266"/>
    </source>
</evidence>
<dbReference type="InterPro" id="IPR006076">
    <property type="entry name" value="FAD-dep_OxRdtase"/>
</dbReference>
<name>G0S948_CHATD</name>
<dbReference type="Gene3D" id="3.30.9.10">
    <property type="entry name" value="D-Amino Acid Oxidase, subunit A, domain 2"/>
    <property type="match status" value="1"/>
</dbReference>
<dbReference type="AlphaFoldDB" id="G0S948"/>
<evidence type="ECO:0000256" key="1">
    <source>
        <dbReference type="SAM" id="MobiDB-lite"/>
    </source>
</evidence>
<dbReference type="HOGENOM" id="CLU_022730_0_0_1"/>
<gene>
    <name evidence="3" type="ORF">CTHT_0044540</name>
</gene>
<dbReference type="Proteomes" id="UP000008066">
    <property type="component" value="Unassembled WGS sequence"/>
</dbReference>
<dbReference type="OrthoDB" id="429143at2759"/>
<dbReference type="InterPro" id="IPR036188">
    <property type="entry name" value="FAD/NAD-bd_sf"/>
</dbReference>
<dbReference type="GeneID" id="18258492"/>
<organism evidence="4">
    <name type="scientific">Chaetomium thermophilum (strain DSM 1495 / CBS 144.50 / IMI 039719)</name>
    <name type="common">Thermochaetoides thermophila</name>
    <dbReference type="NCBI Taxonomy" id="759272"/>
    <lineage>
        <taxon>Eukaryota</taxon>
        <taxon>Fungi</taxon>
        <taxon>Dikarya</taxon>
        <taxon>Ascomycota</taxon>
        <taxon>Pezizomycotina</taxon>
        <taxon>Sordariomycetes</taxon>
        <taxon>Sordariomycetidae</taxon>
        <taxon>Sordariales</taxon>
        <taxon>Chaetomiaceae</taxon>
        <taxon>Thermochaetoides</taxon>
    </lineage>
</organism>
<reference evidence="3 4" key="1">
    <citation type="journal article" date="2011" name="Cell">
        <title>Insight into structure and assembly of the nuclear pore complex by utilizing the genome of a eukaryotic thermophile.</title>
        <authorList>
            <person name="Amlacher S."/>
            <person name="Sarges P."/>
            <person name="Flemming D."/>
            <person name="van Noort V."/>
            <person name="Kunze R."/>
            <person name="Devos D.P."/>
            <person name="Arumugam M."/>
            <person name="Bork P."/>
            <person name="Hurt E."/>
        </authorList>
    </citation>
    <scope>NUCLEOTIDE SEQUENCE [LARGE SCALE GENOMIC DNA]</scope>
    <source>
        <strain evidence="4">DSM 1495 / CBS 144.50 / IMI 039719</strain>
    </source>
</reference>